<feature type="transmembrane region" description="Helical" evidence="7">
    <location>
        <begin position="292"/>
        <end position="310"/>
    </location>
</feature>
<evidence type="ECO:0000313" key="9">
    <source>
        <dbReference type="Proteomes" id="UP000541444"/>
    </source>
</evidence>
<accession>A0A7J7N0Z9</accession>
<dbReference type="AlphaFoldDB" id="A0A7J7N0Z9"/>
<feature type="transmembrane region" description="Helical" evidence="7">
    <location>
        <begin position="120"/>
        <end position="145"/>
    </location>
</feature>
<proteinExistence type="inferred from homology"/>
<keyword evidence="4 7" id="KW-0812">Transmembrane</keyword>
<dbReference type="InterPro" id="IPR030182">
    <property type="entry name" value="PUP_plant"/>
</dbReference>
<sequence>MDTSQQQQNIKTNLLHENKKKWGLLVVNILALFLGSISSSLLSRFYFIHGGSSKWVSTWVQSTGFPLLLIPICVPHVFNLKTGKTHKPFSVFTPKLCFVSVSIGLMMGFNNFLFSWGISYLSVSTTSLLLSSQLAFNLIFSAVLVKQRISFSNLNSVLLLTLSSVLLGLGSDHDRPIGVIQAHYFMGFFSILGAGLLFALYLPLVEMVYKSVDSYQMVMEMQVVMQMAAVTLAVVGMRFDGGYSEMRSEGKAGFDLGLTGYWLTIGFAVFSWQLCFMGTAGLVFLTKSLTGGMCTTALLPMNILGGVLFYGDDFGVLKMVSTLLCLWGLCSYLYGEHNMKKENICSDDDQNEESVGIVCNDV</sequence>
<feature type="transmembrane region" description="Helical" evidence="7">
    <location>
        <begin position="59"/>
        <end position="80"/>
    </location>
</feature>
<evidence type="ECO:0000256" key="1">
    <source>
        <dbReference type="ARBA" id="ARBA00004141"/>
    </source>
</evidence>
<feature type="transmembrane region" description="Helical" evidence="7">
    <location>
        <begin position="316"/>
        <end position="334"/>
    </location>
</feature>
<keyword evidence="6 7" id="KW-0472">Membrane</keyword>
<evidence type="ECO:0000256" key="3">
    <source>
        <dbReference type="ARBA" id="ARBA00022448"/>
    </source>
</evidence>
<feature type="transmembrane region" description="Helical" evidence="7">
    <location>
        <begin position="182"/>
        <end position="202"/>
    </location>
</feature>
<dbReference type="OrthoDB" id="683622at2759"/>
<name>A0A7J7N0Z9_9MAGN</name>
<gene>
    <name evidence="8" type="ORF">GIB67_041925</name>
</gene>
<feature type="transmembrane region" description="Helical" evidence="7">
    <location>
        <begin position="21"/>
        <end position="47"/>
    </location>
</feature>
<feature type="transmembrane region" description="Helical" evidence="7">
    <location>
        <begin position="152"/>
        <end position="170"/>
    </location>
</feature>
<dbReference type="Proteomes" id="UP000541444">
    <property type="component" value="Unassembled WGS sequence"/>
</dbReference>
<feature type="transmembrane region" description="Helical" evidence="7">
    <location>
        <begin position="223"/>
        <end position="239"/>
    </location>
</feature>
<dbReference type="InterPro" id="IPR037185">
    <property type="entry name" value="EmrE-like"/>
</dbReference>
<protein>
    <recommendedName>
        <fullName evidence="7">Probable purine permease</fullName>
    </recommendedName>
</protein>
<dbReference type="GO" id="GO:0016020">
    <property type="term" value="C:membrane"/>
    <property type="evidence" value="ECO:0007669"/>
    <property type="project" value="UniProtKB-SubCell"/>
</dbReference>
<dbReference type="Pfam" id="PF16913">
    <property type="entry name" value="PUNUT"/>
    <property type="match status" value="1"/>
</dbReference>
<evidence type="ECO:0000256" key="5">
    <source>
        <dbReference type="ARBA" id="ARBA00022989"/>
    </source>
</evidence>
<dbReference type="GO" id="GO:0015211">
    <property type="term" value="F:purine nucleoside transmembrane transporter activity"/>
    <property type="evidence" value="ECO:0007669"/>
    <property type="project" value="UniProtKB-UniRule"/>
</dbReference>
<evidence type="ECO:0000256" key="6">
    <source>
        <dbReference type="ARBA" id="ARBA00023136"/>
    </source>
</evidence>
<evidence type="ECO:0000256" key="2">
    <source>
        <dbReference type="ARBA" id="ARBA00006213"/>
    </source>
</evidence>
<evidence type="ECO:0000256" key="4">
    <source>
        <dbReference type="ARBA" id="ARBA00022692"/>
    </source>
</evidence>
<feature type="transmembrane region" description="Helical" evidence="7">
    <location>
        <begin position="92"/>
        <end position="114"/>
    </location>
</feature>
<organism evidence="8 9">
    <name type="scientific">Kingdonia uniflora</name>
    <dbReference type="NCBI Taxonomy" id="39325"/>
    <lineage>
        <taxon>Eukaryota</taxon>
        <taxon>Viridiplantae</taxon>
        <taxon>Streptophyta</taxon>
        <taxon>Embryophyta</taxon>
        <taxon>Tracheophyta</taxon>
        <taxon>Spermatophyta</taxon>
        <taxon>Magnoliopsida</taxon>
        <taxon>Ranunculales</taxon>
        <taxon>Circaeasteraceae</taxon>
        <taxon>Kingdonia</taxon>
    </lineage>
</organism>
<dbReference type="PANTHER" id="PTHR31376:SF3">
    <property type="entry name" value="PURINE PERMEASE 4-RELATED"/>
    <property type="match status" value="1"/>
</dbReference>
<dbReference type="EMBL" id="JACGCM010001150">
    <property type="protein sequence ID" value="KAF6160871.1"/>
    <property type="molecule type" value="Genomic_DNA"/>
</dbReference>
<reference evidence="8 9" key="1">
    <citation type="journal article" date="2020" name="IScience">
        <title>Genome Sequencing of the Endangered Kingdonia uniflora (Circaeasteraceae, Ranunculales) Reveals Potential Mechanisms of Evolutionary Specialization.</title>
        <authorList>
            <person name="Sun Y."/>
            <person name="Deng T."/>
            <person name="Zhang A."/>
            <person name="Moore M.J."/>
            <person name="Landis J.B."/>
            <person name="Lin N."/>
            <person name="Zhang H."/>
            <person name="Zhang X."/>
            <person name="Huang J."/>
            <person name="Zhang X."/>
            <person name="Sun H."/>
            <person name="Wang H."/>
        </authorList>
    </citation>
    <scope>NUCLEOTIDE SEQUENCE [LARGE SCALE GENOMIC DNA]</scope>
    <source>
        <strain evidence="8">TB1705</strain>
        <tissue evidence="8">Leaf</tissue>
    </source>
</reference>
<evidence type="ECO:0000313" key="8">
    <source>
        <dbReference type="EMBL" id="KAF6160871.1"/>
    </source>
</evidence>
<dbReference type="SUPFAM" id="SSF103481">
    <property type="entry name" value="Multidrug resistance efflux transporter EmrE"/>
    <property type="match status" value="1"/>
</dbReference>
<comment type="similarity">
    <text evidence="2 7">Belongs to the purine permeases (TC 2.A.7.14) family.</text>
</comment>
<feature type="transmembrane region" description="Helical" evidence="7">
    <location>
        <begin position="259"/>
        <end position="285"/>
    </location>
</feature>
<comment type="caution">
    <text evidence="8">The sequence shown here is derived from an EMBL/GenBank/DDBJ whole genome shotgun (WGS) entry which is preliminary data.</text>
</comment>
<evidence type="ECO:0000256" key="7">
    <source>
        <dbReference type="RuleBase" id="RU368015"/>
    </source>
</evidence>
<dbReference type="PANTHER" id="PTHR31376">
    <property type="entry name" value="OS09G0467300 PROTEIN-RELATED"/>
    <property type="match status" value="1"/>
</dbReference>
<keyword evidence="9" id="KW-1185">Reference proteome</keyword>
<dbReference type="GO" id="GO:0005345">
    <property type="term" value="F:purine nucleobase transmembrane transporter activity"/>
    <property type="evidence" value="ECO:0007669"/>
    <property type="project" value="UniProtKB-UniRule"/>
</dbReference>
<keyword evidence="5 7" id="KW-1133">Transmembrane helix</keyword>
<comment type="subcellular location">
    <subcellularLocation>
        <location evidence="1 7">Membrane</location>
        <topology evidence="1 7">Multi-pass membrane protein</topology>
    </subcellularLocation>
</comment>
<keyword evidence="3 7" id="KW-0813">Transport</keyword>